<feature type="domain" description="SecA family profile" evidence="11">
    <location>
        <begin position="1"/>
        <end position="603"/>
    </location>
</feature>
<organism evidence="12 13">
    <name type="scientific">Caenimonas terrae</name>
    <dbReference type="NCBI Taxonomy" id="696074"/>
    <lineage>
        <taxon>Bacteria</taxon>
        <taxon>Pseudomonadati</taxon>
        <taxon>Pseudomonadota</taxon>
        <taxon>Betaproteobacteria</taxon>
        <taxon>Burkholderiales</taxon>
        <taxon>Comamonadaceae</taxon>
        <taxon>Caenimonas</taxon>
    </lineage>
</organism>
<dbReference type="InterPro" id="IPR011115">
    <property type="entry name" value="SecA_DEAD"/>
</dbReference>
<gene>
    <name evidence="12" type="ORF">ACFPOE_21475</name>
</gene>
<dbReference type="InterPro" id="IPR044722">
    <property type="entry name" value="SecA_SF2_C"/>
</dbReference>
<dbReference type="Proteomes" id="UP001596037">
    <property type="component" value="Unassembled WGS sequence"/>
</dbReference>
<dbReference type="PROSITE" id="PS51192">
    <property type="entry name" value="HELICASE_ATP_BIND_1"/>
    <property type="match status" value="1"/>
</dbReference>
<evidence type="ECO:0000256" key="9">
    <source>
        <dbReference type="SAM" id="Phobius"/>
    </source>
</evidence>
<dbReference type="InterPro" id="IPR000185">
    <property type="entry name" value="SecA"/>
</dbReference>
<dbReference type="PANTHER" id="PTHR30612:SF0">
    <property type="entry name" value="CHLOROPLAST PROTEIN-TRANSPORTING ATPASE"/>
    <property type="match status" value="1"/>
</dbReference>
<dbReference type="Pfam" id="PF07517">
    <property type="entry name" value="SecA_DEAD"/>
    <property type="match status" value="1"/>
</dbReference>
<evidence type="ECO:0000256" key="2">
    <source>
        <dbReference type="ARBA" id="ARBA00022475"/>
    </source>
</evidence>
<evidence type="ECO:0000313" key="13">
    <source>
        <dbReference type="Proteomes" id="UP001596037"/>
    </source>
</evidence>
<dbReference type="SUPFAM" id="SSF81767">
    <property type="entry name" value="Pre-protein crosslinking domain of SecA"/>
    <property type="match status" value="1"/>
</dbReference>
<dbReference type="SUPFAM" id="SSF52540">
    <property type="entry name" value="P-loop containing nucleoside triphosphate hydrolases"/>
    <property type="match status" value="2"/>
</dbReference>
<keyword evidence="12" id="KW-0347">Helicase</keyword>
<evidence type="ECO:0000313" key="12">
    <source>
        <dbReference type="EMBL" id="MFC5500128.1"/>
    </source>
</evidence>
<keyword evidence="9" id="KW-0812">Transmembrane</keyword>
<dbReference type="CDD" id="cd17928">
    <property type="entry name" value="DEXDc_SecA"/>
    <property type="match status" value="1"/>
</dbReference>
<comment type="caution">
    <text evidence="12">The sequence shown here is derived from an EMBL/GenBank/DDBJ whole genome shotgun (WGS) entry which is preliminary data.</text>
</comment>
<protein>
    <submittedName>
        <fullName evidence="12">DEAD/DEAH box helicase</fullName>
    </submittedName>
</protein>
<dbReference type="InterPro" id="IPR014018">
    <property type="entry name" value="SecA_motor_DEAD"/>
</dbReference>
<dbReference type="Gene3D" id="3.40.50.300">
    <property type="entry name" value="P-loop containing nucleotide triphosphate hydrolases"/>
    <property type="match status" value="2"/>
</dbReference>
<keyword evidence="6" id="KW-1278">Translocase</keyword>
<dbReference type="InterPro" id="IPR027417">
    <property type="entry name" value="P-loop_NTPase"/>
</dbReference>
<evidence type="ECO:0000256" key="8">
    <source>
        <dbReference type="ARBA" id="ARBA00023136"/>
    </source>
</evidence>
<evidence type="ECO:0000256" key="7">
    <source>
        <dbReference type="ARBA" id="ARBA00023010"/>
    </source>
</evidence>
<dbReference type="Pfam" id="PF01043">
    <property type="entry name" value="SecA_PP_bind"/>
    <property type="match status" value="1"/>
</dbReference>
<sequence length="642" mass="69642">MKERAASWPFPGLVWGDYPQQAPAAAGARPRARPLSPRRLRAFADAAAALPLQPLSALPARLQALRQSAPEGDAWLLEAFGSAGSALALTLGFAPHRQQLLAARVLLDNRLVEMATGEGKTAAIALAAAVAALAGTPVHVITANDYLAQRDAGRLRPFFALLGLRVDCVTQPMATDQRRLAYACDVTYCTAKEIAFDYLRDAMARTGDLSALEQRARRLQSVSPAAPPVLRGLCMAILDEADTVLIDEARMPLVLSQGSGSQPQEAFHRGALALARRLEEGRDFQRRGDRGIELTPAGLLRLPQWPVAGHPLYGHRAHRQSALELALTALHVLRRDHDYVVREGQVQLIDETTGRAAPGRAWSQGLHQMVELKEEVALTQSNSTVTQITFQRFFPRYLRLAGASGTLGEARAELKAVYGLQLVVVPPRTPPRVTRLPVRVFPDSNRLWQTVAATSAALQQQGRPVLVGTDSVAQSEALSRALTAHGLEHRVLNARQDEGESELIAAAGQCGRITVATSMAGRGSDILLDATAVKVGGLHVILCQHNASSRIDRQFLGRAGRQGQPGSSQAMLALDFPLLQRWWPRWWLGVVAALGCPLLLSVPMLRLAQAGESFTQRKQRVTLSRISAAQERDLTFSRQLSP</sequence>
<name>A0ABW0NKK9_9BURK</name>
<feature type="transmembrane region" description="Helical" evidence="9">
    <location>
        <begin position="586"/>
        <end position="608"/>
    </location>
</feature>
<dbReference type="Gene3D" id="3.90.1440.10">
    <property type="entry name" value="SecA, preprotein cross-linking domain"/>
    <property type="match status" value="1"/>
</dbReference>
<dbReference type="InterPro" id="IPR036670">
    <property type="entry name" value="SecA_X-link_sf"/>
</dbReference>
<dbReference type="SMART" id="SM00958">
    <property type="entry name" value="SecA_PP_bind"/>
    <property type="match status" value="1"/>
</dbReference>
<keyword evidence="8 9" id="KW-0472">Membrane</keyword>
<evidence type="ECO:0000259" key="11">
    <source>
        <dbReference type="PROSITE" id="PS51196"/>
    </source>
</evidence>
<keyword evidence="3" id="KW-0547">Nucleotide-binding</keyword>
<feature type="domain" description="Helicase ATP-binding" evidence="10">
    <location>
        <begin position="101"/>
        <end position="278"/>
    </location>
</feature>
<keyword evidence="9" id="KW-1133">Transmembrane helix</keyword>
<keyword evidence="2" id="KW-1003">Cell membrane</keyword>
<evidence type="ECO:0000256" key="6">
    <source>
        <dbReference type="ARBA" id="ARBA00022967"/>
    </source>
</evidence>
<evidence type="ECO:0000259" key="10">
    <source>
        <dbReference type="PROSITE" id="PS51192"/>
    </source>
</evidence>
<reference evidence="13" key="1">
    <citation type="journal article" date="2019" name="Int. J. Syst. Evol. Microbiol.">
        <title>The Global Catalogue of Microorganisms (GCM) 10K type strain sequencing project: providing services to taxonomists for standard genome sequencing and annotation.</title>
        <authorList>
            <consortium name="The Broad Institute Genomics Platform"/>
            <consortium name="The Broad Institute Genome Sequencing Center for Infectious Disease"/>
            <person name="Wu L."/>
            <person name="Ma J."/>
        </authorList>
    </citation>
    <scope>NUCLEOTIDE SEQUENCE [LARGE SCALE GENOMIC DNA]</scope>
    <source>
        <strain evidence="13">CCUG 57401</strain>
    </source>
</reference>
<keyword evidence="4" id="KW-0067">ATP-binding</keyword>
<keyword evidence="5" id="KW-0653">Protein transport</keyword>
<proteinExistence type="predicted"/>
<dbReference type="RefSeq" id="WP_376852370.1">
    <property type="nucleotide sequence ID" value="NZ_JBHSMF010000010.1"/>
</dbReference>
<evidence type="ECO:0000256" key="4">
    <source>
        <dbReference type="ARBA" id="ARBA00022840"/>
    </source>
</evidence>
<dbReference type="PANTHER" id="PTHR30612">
    <property type="entry name" value="SECA INNER MEMBRANE COMPONENT OF SEC PROTEIN SECRETION SYSTEM"/>
    <property type="match status" value="1"/>
</dbReference>
<evidence type="ECO:0000256" key="3">
    <source>
        <dbReference type="ARBA" id="ARBA00022741"/>
    </source>
</evidence>
<dbReference type="PRINTS" id="PR00906">
    <property type="entry name" value="SECA"/>
</dbReference>
<keyword evidence="12" id="KW-0378">Hydrolase</keyword>
<keyword evidence="7" id="KW-0811">Translocation</keyword>
<evidence type="ECO:0000256" key="5">
    <source>
        <dbReference type="ARBA" id="ARBA00022927"/>
    </source>
</evidence>
<dbReference type="EMBL" id="JBHSMF010000010">
    <property type="protein sequence ID" value="MFC5500128.1"/>
    <property type="molecule type" value="Genomic_DNA"/>
</dbReference>
<dbReference type="GO" id="GO:0004386">
    <property type="term" value="F:helicase activity"/>
    <property type="evidence" value="ECO:0007669"/>
    <property type="project" value="UniProtKB-KW"/>
</dbReference>
<dbReference type="Pfam" id="PF21090">
    <property type="entry name" value="P-loop_SecA"/>
    <property type="match status" value="2"/>
</dbReference>
<accession>A0ABW0NKK9</accession>
<keyword evidence="13" id="KW-1185">Reference proteome</keyword>
<dbReference type="InterPro" id="IPR014001">
    <property type="entry name" value="Helicase_ATP-bd"/>
</dbReference>
<dbReference type="InterPro" id="IPR011130">
    <property type="entry name" value="SecA_preprotein_X-link_dom"/>
</dbReference>
<evidence type="ECO:0000256" key="1">
    <source>
        <dbReference type="ARBA" id="ARBA00022448"/>
    </source>
</evidence>
<dbReference type="PROSITE" id="PS51196">
    <property type="entry name" value="SECA_MOTOR_DEAD"/>
    <property type="match status" value="1"/>
</dbReference>
<dbReference type="SMART" id="SM00957">
    <property type="entry name" value="SecA_DEAD"/>
    <property type="match status" value="1"/>
</dbReference>
<keyword evidence="1" id="KW-0813">Transport</keyword>